<comment type="similarity">
    <text evidence="6">Belongs to the TPP enzyme family. MenD subfamily.</text>
</comment>
<dbReference type="GO" id="GO:0030145">
    <property type="term" value="F:manganese ion binding"/>
    <property type="evidence" value="ECO:0007669"/>
    <property type="project" value="UniProtKB-UniRule"/>
</dbReference>
<dbReference type="HAMAP" id="MF_01659">
    <property type="entry name" value="MenD"/>
    <property type="match status" value="1"/>
</dbReference>
<keyword evidence="1 6" id="KW-0808">Transferase</keyword>
<feature type="domain" description="Thiamine pyrophosphate enzyme TPP-binding" evidence="7">
    <location>
        <begin position="396"/>
        <end position="518"/>
    </location>
</feature>
<dbReference type="Proteomes" id="UP000063699">
    <property type="component" value="Chromosome"/>
</dbReference>
<dbReference type="GO" id="GO:0000287">
    <property type="term" value="F:magnesium ion binding"/>
    <property type="evidence" value="ECO:0007669"/>
    <property type="project" value="UniProtKB-UniRule"/>
</dbReference>
<evidence type="ECO:0000256" key="3">
    <source>
        <dbReference type="ARBA" id="ARBA00022842"/>
    </source>
</evidence>
<dbReference type="GO" id="GO:0009234">
    <property type="term" value="P:menaquinone biosynthetic process"/>
    <property type="evidence" value="ECO:0007669"/>
    <property type="project" value="UniProtKB-UniRule"/>
</dbReference>
<evidence type="ECO:0000259" key="8">
    <source>
        <dbReference type="Pfam" id="PF02776"/>
    </source>
</evidence>
<keyword evidence="6" id="KW-0474">Menaquinone biosynthesis</keyword>
<evidence type="ECO:0000313" key="10">
    <source>
        <dbReference type="Proteomes" id="UP000063699"/>
    </source>
</evidence>
<dbReference type="NCBIfam" id="TIGR00173">
    <property type="entry name" value="menD"/>
    <property type="match status" value="1"/>
</dbReference>
<evidence type="ECO:0000259" key="7">
    <source>
        <dbReference type="Pfam" id="PF02775"/>
    </source>
</evidence>
<dbReference type="RefSeq" id="WP_054296827.1">
    <property type="nucleotide sequence ID" value="NZ_CP012752.1"/>
</dbReference>
<keyword evidence="3 6" id="KW-0460">Magnesium</keyword>
<dbReference type="AlphaFoldDB" id="A0A0N9IIT0"/>
<comment type="pathway">
    <text evidence="6">Quinol/quinone metabolism; menaquinone biosynthesis.</text>
</comment>
<dbReference type="InterPro" id="IPR011766">
    <property type="entry name" value="TPP_enzyme_TPP-bd"/>
</dbReference>
<reference evidence="9 10" key="1">
    <citation type="submission" date="2015-07" db="EMBL/GenBank/DDBJ databases">
        <title>Genome sequencing of Kibdelosporangium phytohabitans.</title>
        <authorList>
            <person name="Qin S."/>
            <person name="Xing K."/>
        </authorList>
    </citation>
    <scope>NUCLEOTIDE SEQUENCE [LARGE SCALE GENOMIC DNA]</scope>
    <source>
        <strain evidence="9 10">KLBMP1111</strain>
    </source>
</reference>
<evidence type="ECO:0000256" key="5">
    <source>
        <dbReference type="ARBA" id="ARBA00023211"/>
    </source>
</evidence>
<dbReference type="InterPro" id="IPR012001">
    <property type="entry name" value="Thiamin_PyroP_enz_TPP-bd_dom"/>
</dbReference>
<dbReference type="Gene3D" id="3.40.50.970">
    <property type="match status" value="2"/>
</dbReference>
<dbReference type="CDD" id="cd07037">
    <property type="entry name" value="TPP_PYR_MenD"/>
    <property type="match status" value="1"/>
</dbReference>
<evidence type="ECO:0000256" key="4">
    <source>
        <dbReference type="ARBA" id="ARBA00023052"/>
    </source>
</evidence>
<gene>
    <name evidence="6" type="primary">menD</name>
    <name evidence="9" type="ORF">AOZ06_22330</name>
</gene>
<dbReference type="Gene3D" id="3.40.50.1220">
    <property type="entry name" value="TPP-binding domain"/>
    <property type="match status" value="1"/>
</dbReference>
<dbReference type="UniPathway" id="UPA00079"/>
<dbReference type="PANTHER" id="PTHR42916:SF1">
    <property type="entry name" value="PROTEIN PHYLLO, CHLOROPLASTIC"/>
    <property type="match status" value="1"/>
</dbReference>
<comment type="cofactor">
    <cofactor evidence="6">
        <name>thiamine diphosphate</name>
        <dbReference type="ChEBI" id="CHEBI:58937"/>
    </cofactor>
    <text evidence="6">Binds 1 thiamine pyrophosphate per subunit.</text>
</comment>
<organism evidence="9 10">
    <name type="scientific">Kibdelosporangium phytohabitans</name>
    <dbReference type="NCBI Taxonomy" id="860235"/>
    <lineage>
        <taxon>Bacteria</taxon>
        <taxon>Bacillati</taxon>
        <taxon>Actinomycetota</taxon>
        <taxon>Actinomycetes</taxon>
        <taxon>Pseudonocardiales</taxon>
        <taxon>Pseudonocardiaceae</taxon>
        <taxon>Kibdelosporangium</taxon>
    </lineage>
</organism>
<dbReference type="InterPro" id="IPR004433">
    <property type="entry name" value="MenaQ_synth_MenD"/>
</dbReference>
<keyword evidence="10" id="KW-1185">Reference proteome</keyword>
<proteinExistence type="inferred from homology"/>
<evidence type="ECO:0000256" key="1">
    <source>
        <dbReference type="ARBA" id="ARBA00022679"/>
    </source>
</evidence>
<dbReference type="KEGG" id="kphy:AOZ06_22330"/>
<dbReference type="CDD" id="cd02009">
    <property type="entry name" value="TPP_SHCHC_synthase"/>
    <property type="match status" value="1"/>
</dbReference>
<comment type="function">
    <text evidence="6">Catalyzes the thiamine diphosphate-dependent decarboxylation of 2-oxoglutarate and the subsequent addition of the resulting succinic semialdehyde-thiamine pyrophosphate anion to isochorismate to yield 2-succinyl-5-enolpyruvyl-6-hydroxy-3-cyclohexene-1-carboxylate (SEPHCHC).</text>
</comment>
<comment type="subunit">
    <text evidence="6">Homodimer.</text>
</comment>
<comment type="catalytic activity">
    <reaction evidence="6">
        <text>isochorismate + 2-oxoglutarate + H(+) = 5-enolpyruvoyl-6-hydroxy-2-succinyl-cyclohex-3-ene-1-carboxylate + CO2</text>
        <dbReference type="Rhea" id="RHEA:25593"/>
        <dbReference type="ChEBI" id="CHEBI:15378"/>
        <dbReference type="ChEBI" id="CHEBI:16526"/>
        <dbReference type="ChEBI" id="CHEBI:16810"/>
        <dbReference type="ChEBI" id="CHEBI:29780"/>
        <dbReference type="ChEBI" id="CHEBI:58818"/>
        <dbReference type="EC" id="2.2.1.9"/>
    </reaction>
</comment>
<dbReference type="EC" id="2.2.1.9" evidence="6"/>
<dbReference type="STRING" id="860235.AOZ06_22330"/>
<protein>
    <recommendedName>
        <fullName evidence="6">2-succinyl-5-enolpyruvyl-6-hydroxy-3-cyclohexene-1-carboxylate synthase</fullName>
        <shortName evidence="6">SEPHCHC synthase</shortName>
        <ecNumber evidence="6">2.2.1.9</ecNumber>
    </recommendedName>
    <alternativeName>
        <fullName evidence="6">Menaquinone biosynthesis protein MenD</fullName>
    </alternativeName>
</protein>
<dbReference type="Pfam" id="PF02776">
    <property type="entry name" value="TPP_enzyme_N"/>
    <property type="match status" value="1"/>
</dbReference>
<evidence type="ECO:0000256" key="6">
    <source>
        <dbReference type="HAMAP-Rule" id="MF_01659"/>
    </source>
</evidence>
<dbReference type="EMBL" id="CP012752">
    <property type="protein sequence ID" value="ALG14973.1"/>
    <property type="molecule type" value="Genomic_DNA"/>
</dbReference>
<comment type="pathway">
    <text evidence="6">Quinol/quinone metabolism; 1,4-dihydroxy-2-naphthoate biosynthesis; 1,4-dihydroxy-2-naphthoate from chorismate: step 2/7.</text>
</comment>
<dbReference type="OrthoDB" id="9791859at2"/>
<dbReference type="PANTHER" id="PTHR42916">
    <property type="entry name" value="2-SUCCINYL-5-ENOLPYRUVYL-6-HYDROXY-3-CYCLOHEXENE-1-CARBOXYLATE SYNTHASE"/>
    <property type="match status" value="1"/>
</dbReference>
<dbReference type="SUPFAM" id="SSF52518">
    <property type="entry name" value="Thiamin diphosphate-binding fold (THDP-binding)"/>
    <property type="match status" value="2"/>
</dbReference>
<name>A0A0N9IIT0_9PSEU</name>
<keyword evidence="2 6" id="KW-0479">Metal-binding</keyword>
<keyword evidence="4 6" id="KW-0786">Thiamine pyrophosphate</keyword>
<dbReference type="GO" id="GO:0070204">
    <property type="term" value="F:2-succinyl-5-enolpyruvyl-6-hydroxy-3-cyclohexene-1-carboxylic-acid synthase activity"/>
    <property type="evidence" value="ECO:0007669"/>
    <property type="project" value="UniProtKB-UniRule"/>
</dbReference>
<keyword evidence="5 6" id="KW-0464">Manganese</keyword>
<comment type="cofactor">
    <cofactor evidence="6">
        <name>Mg(2+)</name>
        <dbReference type="ChEBI" id="CHEBI:18420"/>
    </cofactor>
    <cofactor evidence="6">
        <name>Mn(2+)</name>
        <dbReference type="ChEBI" id="CHEBI:29035"/>
    </cofactor>
</comment>
<evidence type="ECO:0000313" key="9">
    <source>
        <dbReference type="EMBL" id="ALG14973.1"/>
    </source>
</evidence>
<dbReference type="Pfam" id="PF02775">
    <property type="entry name" value="TPP_enzyme_C"/>
    <property type="match status" value="1"/>
</dbReference>
<sequence length="553" mass="57812">MNPATALAGVLIDELARCGVTDAVVSPGSRSTPLVLALHDHPSIRLHVRIDERSAGFCALGLAAVRRGPVLVVCTSGSAAANLHPAVVEADHSGIPLILLTADRPAELHGTGANQTMDQTRLFGNAVRLFTDVGTPEARPGMVRYWRSLAGRAVEAARTGPVHLNVPFRKPLVGSAADWPEPLDGRPGGEPWTVVHHSPPGTFTLDTPARGLVVAGATDVDPAAIAEFAEAAGWPILAEPHSNARRGPNALSAYGWLVRDPDFLAAHRPDLVVTVGRPGLNTVLLDLVEDVAQVVVDPAVAGRWPDPSRSAAQVFPVLPAPVPAEPGCGWLKQWTDADLTARAVVDAWLDRCAEPTELRMARDVVATIPPGALLLVGASMAVRNVDLVASVRDDVRVVSNRGQSGIDGAISTAVGAALAHQQSGGGHAYALLGDLTAVHDQSGLIIGPRETRPDLTVVVVNNNGGSIFGMLPGIGSFAGFDRLFTTPHDVDLAHVAAAAGWRFTRVTTSAQLPSALRPGEGGTHLVEVRTHPGEEHAERKLIQRAVSAALAHA</sequence>
<dbReference type="GO" id="GO:0030976">
    <property type="term" value="F:thiamine pyrophosphate binding"/>
    <property type="evidence" value="ECO:0007669"/>
    <property type="project" value="UniProtKB-UniRule"/>
</dbReference>
<dbReference type="UniPathway" id="UPA01057">
    <property type="reaction ID" value="UER00164"/>
</dbReference>
<dbReference type="PIRSF" id="PIRSF004983">
    <property type="entry name" value="MenD"/>
    <property type="match status" value="1"/>
</dbReference>
<evidence type="ECO:0000256" key="2">
    <source>
        <dbReference type="ARBA" id="ARBA00022723"/>
    </source>
</evidence>
<feature type="domain" description="Thiamine pyrophosphate enzyme N-terminal TPP-binding" evidence="8">
    <location>
        <begin position="8"/>
        <end position="121"/>
    </location>
</feature>
<dbReference type="InterPro" id="IPR029061">
    <property type="entry name" value="THDP-binding"/>
</dbReference>
<accession>A0A0N9IIT0</accession>